<keyword evidence="7 13" id="KW-1133">Transmembrane helix</keyword>
<keyword evidence="5 13" id="KW-0812">Transmembrane</keyword>
<gene>
    <name evidence="15" type="primary">cls</name>
    <name evidence="15" type="ORF">ABCQ75_13145</name>
</gene>
<evidence type="ECO:0000256" key="2">
    <source>
        <dbReference type="ARBA" id="ARBA00022475"/>
    </source>
</evidence>
<dbReference type="Proteomes" id="UP001422074">
    <property type="component" value="Unassembled WGS sequence"/>
</dbReference>
<dbReference type="EC" id="2.7.8.-" evidence="12"/>
<evidence type="ECO:0000313" key="15">
    <source>
        <dbReference type="EMBL" id="MEN2745475.1"/>
    </source>
</evidence>
<feature type="domain" description="PLD phosphodiesterase" evidence="14">
    <location>
        <begin position="224"/>
        <end position="251"/>
    </location>
</feature>
<evidence type="ECO:0000256" key="5">
    <source>
        <dbReference type="ARBA" id="ARBA00022692"/>
    </source>
</evidence>
<keyword evidence="8" id="KW-0443">Lipid metabolism</keyword>
<evidence type="ECO:0000256" key="12">
    <source>
        <dbReference type="NCBIfam" id="TIGR04265"/>
    </source>
</evidence>
<dbReference type="InterPro" id="IPR022924">
    <property type="entry name" value="Cardiolipin_synthase"/>
</dbReference>
<feature type="domain" description="PLD phosphodiesterase" evidence="14">
    <location>
        <begin position="402"/>
        <end position="429"/>
    </location>
</feature>
<evidence type="ECO:0000256" key="11">
    <source>
        <dbReference type="ARBA" id="ARBA00023264"/>
    </source>
</evidence>
<dbReference type="InterPro" id="IPR025202">
    <property type="entry name" value="PLD-like_dom"/>
</dbReference>
<evidence type="ECO:0000256" key="4">
    <source>
        <dbReference type="ARBA" id="ARBA00022679"/>
    </source>
</evidence>
<dbReference type="CDD" id="cd09158">
    <property type="entry name" value="PLDc_EcCLS_like_2"/>
    <property type="match status" value="1"/>
</dbReference>
<dbReference type="InterPro" id="IPR001736">
    <property type="entry name" value="PLipase_D/transphosphatidylase"/>
</dbReference>
<protein>
    <recommendedName>
        <fullName evidence="12">Cardiolipin synthase</fullName>
        <ecNumber evidence="12">2.7.8.-</ecNumber>
    </recommendedName>
</protein>
<keyword evidence="2" id="KW-1003">Cell membrane</keyword>
<keyword evidence="16" id="KW-1185">Reference proteome</keyword>
<accession>A0ABU9X4V2</accession>
<evidence type="ECO:0000256" key="13">
    <source>
        <dbReference type="SAM" id="Phobius"/>
    </source>
</evidence>
<name>A0ABU9X4V2_9MICC</name>
<organism evidence="15 16">
    <name type="scientific">Sinomonas halotolerans</name>
    <dbReference type="NCBI Taxonomy" id="1644133"/>
    <lineage>
        <taxon>Bacteria</taxon>
        <taxon>Bacillati</taxon>
        <taxon>Actinomycetota</taxon>
        <taxon>Actinomycetes</taxon>
        <taxon>Micrococcales</taxon>
        <taxon>Micrococcaceae</taxon>
        <taxon>Sinomonas</taxon>
    </lineage>
</organism>
<keyword evidence="10" id="KW-0594">Phospholipid biosynthesis</keyword>
<dbReference type="EMBL" id="JBDFRB010000013">
    <property type="protein sequence ID" value="MEN2745475.1"/>
    <property type="molecule type" value="Genomic_DNA"/>
</dbReference>
<dbReference type="SMART" id="SM00155">
    <property type="entry name" value="PLDc"/>
    <property type="match status" value="2"/>
</dbReference>
<dbReference type="Gene3D" id="3.30.870.10">
    <property type="entry name" value="Endonuclease Chain A"/>
    <property type="match status" value="2"/>
</dbReference>
<comment type="caution">
    <text evidence="15">The sequence shown here is derived from an EMBL/GenBank/DDBJ whole genome shotgun (WGS) entry which is preliminary data.</text>
</comment>
<sequence>MLFQLPLVGLLPDWVTLVLAVVDLVIRIAVLGIIPGNRRPTTAMAWLLAIFFIPTVGLLLFLLFGNFRLSRRRREQQLQVNARVRAALAESHDVVTSFPGPEWLQSAAELNRGLGALPMVNGNTVRLIPEYEDALAEMADAVRGAQRFVNAEFYIVSWDETTDELFTALAEAAERGVEVRLLFDHLGTLRINGYRDLKKRLKATRIQWRRMLPLLPVHGQWRRVDLRNHRKILVVDGEVAFSGSLNLVERSYRNPRHRRVGRQWVELMGRFEGPVVTTLNVVFATDWLSETDQLLEEQLEPADHEGDAPAQVVPSGPAFANENNLRLFNTLIYSAQHRLSICSPYFVPDDSLLYAVTTAAQRGVDVELFVSEQGDQFLVHHAQQSYYEQLLAAGVKIYRYPKPYVLHSKHFTVDDDVAVLGSSNMDMRSFSLNMEVSLMLPGAGIVAQMRAVEDTYRQISEPLDLVAWRGRSLVSRYVDNVARLTATLQ</sequence>
<dbReference type="PANTHER" id="PTHR21248:SF22">
    <property type="entry name" value="PHOSPHOLIPASE D"/>
    <property type="match status" value="1"/>
</dbReference>
<proteinExistence type="predicted"/>
<evidence type="ECO:0000313" key="16">
    <source>
        <dbReference type="Proteomes" id="UP001422074"/>
    </source>
</evidence>
<keyword evidence="6" id="KW-0677">Repeat</keyword>
<feature type="transmembrane region" description="Helical" evidence="13">
    <location>
        <begin position="14"/>
        <end position="34"/>
    </location>
</feature>
<dbReference type="InterPro" id="IPR027379">
    <property type="entry name" value="CLS_N"/>
</dbReference>
<dbReference type="PANTHER" id="PTHR21248">
    <property type="entry name" value="CARDIOLIPIN SYNTHASE"/>
    <property type="match status" value="1"/>
</dbReference>
<evidence type="ECO:0000256" key="7">
    <source>
        <dbReference type="ARBA" id="ARBA00022989"/>
    </source>
</evidence>
<feature type="transmembrane region" description="Helical" evidence="13">
    <location>
        <begin position="46"/>
        <end position="67"/>
    </location>
</feature>
<dbReference type="Pfam" id="PF13396">
    <property type="entry name" value="PLDc_N"/>
    <property type="match status" value="1"/>
</dbReference>
<evidence type="ECO:0000256" key="8">
    <source>
        <dbReference type="ARBA" id="ARBA00023098"/>
    </source>
</evidence>
<keyword evidence="9 13" id="KW-0472">Membrane</keyword>
<keyword evidence="11" id="KW-1208">Phospholipid metabolism</keyword>
<evidence type="ECO:0000256" key="10">
    <source>
        <dbReference type="ARBA" id="ARBA00023209"/>
    </source>
</evidence>
<evidence type="ECO:0000256" key="1">
    <source>
        <dbReference type="ARBA" id="ARBA00004651"/>
    </source>
</evidence>
<evidence type="ECO:0000256" key="3">
    <source>
        <dbReference type="ARBA" id="ARBA00022516"/>
    </source>
</evidence>
<dbReference type="NCBIfam" id="TIGR04265">
    <property type="entry name" value="bac_cardiolipin"/>
    <property type="match status" value="1"/>
</dbReference>
<comment type="subcellular location">
    <subcellularLocation>
        <location evidence="1">Cell membrane</location>
        <topology evidence="1">Multi-pass membrane protein</topology>
    </subcellularLocation>
</comment>
<keyword evidence="4" id="KW-0808">Transferase</keyword>
<evidence type="ECO:0000256" key="9">
    <source>
        <dbReference type="ARBA" id="ARBA00023136"/>
    </source>
</evidence>
<reference evidence="15 16" key="1">
    <citation type="submission" date="2024-05" db="EMBL/GenBank/DDBJ databases">
        <title>Sinomonas sp. nov., isolated from a waste landfill.</title>
        <authorList>
            <person name="Zhao Y."/>
        </authorList>
    </citation>
    <scope>NUCLEOTIDE SEQUENCE [LARGE SCALE GENOMIC DNA]</scope>
    <source>
        <strain evidence="15 16">CCTCC AB2014300</strain>
    </source>
</reference>
<evidence type="ECO:0000259" key="14">
    <source>
        <dbReference type="PROSITE" id="PS50035"/>
    </source>
</evidence>
<dbReference type="PROSITE" id="PS50035">
    <property type="entry name" value="PLD"/>
    <property type="match status" value="2"/>
</dbReference>
<evidence type="ECO:0000256" key="6">
    <source>
        <dbReference type="ARBA" id="ARBA00022737"/>
    </source>
</evidence>
<dbReference type="SUPFAM" id="SSF56024">
    <property type="entry name" value="Phospholipase D/nuclease"/>
    <property type="match status" value="2"/>
</dbReference>
<dbReference type="Pfam" id="PF13091">
    <property type="entry name" value="PLDc_2"/>
    <property type="match status" value="2"/>
</dbReference>
<dbReference type="RefSeq" id="WP_345885874.1">
    <property type="nucleotide sequence ID" value="NZ_JBDFRB010000013.1"/>
</dbReference>
<keyword evidence="3" id="KW-0444">Lipid biosynthesis</keyword>